<comment type="caution">
    <text evidence="2">The sequence shown here is derived from an EMBL/GenBank/DDBJ whole genome shotgun (WGS) entry which is preliminary data.</text>
</comment>
<keyword evidence="3" id="KW-1185">Reference proteome</keyword>
<dbReference type="Proteomes" id="UP000822688">
    <property type="component" value="Chromosome V"/>
</dbReference>
<evidence type="ECO:0000313" key="3">
    <source>
        <dbReference type="Proteomes" id="UP000822688"/>
    </source>
</evidence>
<proteinExistence type="predicted"/>
<evidence type="ECO:0000256" key="1">
    <source>
        <dbReference type="SAM" id="MobiDB-lite"/>
    </source>
</evidence>
<sequence length="82" mass="8770">MPRTLHYPTAMDKEGGITSAGGMEEETAKSTSHSTQTSGTSRRAISPPPAVDDSVKAEDSVLVPRTHIRAGQRRGSPQLRLL</sequence>
<feature type="region of interest" description="Disordered" evidence="1">
    <location>
        <begin position="1"/>
        <end position="58"/>
    </location>
</feature>
<organism evidence="2 3">
    <name type="scientific">Ceratodon purpureus</name>
    <name type="common">Fire moss</name>
    <name type="synonym">Dicranum purpureum</name>
    <dbReference type="NCBI Taxonomy" id="3225"/>
    <lineage>
        <taxon>Eukaryota</taxon>
        <taxon>Viridiplantae</taxon>
        <taxon>Streptophyta</taxon>
        <taxon>Embryophyta</taxon>
        <taxon>Bryophyta</taxon>
        <taxon>Bryophytina</taxon>
        <taxon>Bryopsida</taxon>
        <taxon>Dicranidae</taxon>
        <taxon>Pseudoditrichales</taxon>
        <taxon>Ditrichaceae</taxon>
        <taxon>Ceratodon</taxon>
    </lineage>
</organism>
<evidence type="ECO:0000313" key="2">
    <source>
        <dbReference type="EMBL" id="KAG0573149.1"/>
    </source>
</evidence>
<reference evidence="2" key="1">
    <citation type="submission" date="2020-06" db="EMBL/GenBank/DDBJ databases">
        <title>WGS assembly of Ceratodon purpureus strain R40.</title>
        <authorList>
            <person name="Carey S.B."/>
            <person name="Jenkins J."/>
            <person name="Shu S."/>
            <person name="Lovell J.T."/>
            <person name="Sreedasyam A."/>
            <person name="Maumus F."/>
            <person name="Tiley G.P."/>
            <person name="Fernandez-Pozo N."/>
            <person name="Barry K."/>
            <person name="Chen C."/>
            <person name="Wang M."/>
            <person name="Lipzen A."/>
            <person name="Daum C."/>
            <person name="Saski C.A."/>
            <person name="Payton A.C."/>
            <person name="Mcbreen J.C."/>
            <person name="Conrad R.E."/>
            <person name="Kollar L.M."/>
            <person name="Olsson S."/>
            <person name="Huttunen S."/>
            <person name="Landis J.B."/>
            <person name="Wickett N.J."/>
            <person name="Johnson M.G."/>
            <person name="Rensing S.A."/>
            <person name="Grimwood J."/>
            <person name="Schmutz J."/>
            <person name="Mcdaniel S.F."/>
        </authorList>
    </citation>
    <scope>NUCLEOTIDE SEQUENCE</scope>
    <source>
        <strain evidence="2">R40</strain>
    </source>
</reference>
<protein>
    <submittedName>
        <fullName evidence="2">Uncharacterized protein</fullName>
    </submittedName>
</protein>
<feature type="compositionally biased region" description="Low complexity" evidence="1">
    <location>
        <begin position="30"/>
        <end position="41"/>
    </location>
</feature>
<accession>A0A8T0HQU1</accession>
<dbReference type="AlphaFoldDB" id="A0A8T0HQU1"/>
<name>A0A8T0HQU1_CERPU</name>
<gene>
    <name evidence="2" type="ORF">KC19_VG152600</name>
</gene>
<dbReference type="EMBL" id="CM026426">
    <property type="protein sequence ID" value="KAG0573149.1"/>
    <property type="molecule type" value="Genomic_DNA"/>
</dbReference>